<evidence type="ECO:0000256" key="1">
    <source>
        <dbReference type="SAM" id="SignalP"/>
    </source>
</evidence>
<reference evidence="3" key="1">
    <citation type="submission" date="2016-11" db="EMBL/GenBank/DDBJ databases">
        <authorList>
            <person name="Varghese N."/>
            <person name="Submissions S."/>
        </authorList>
    </citation>
    <scope>NUCLEOTIDE SEQUENCE [LARGE SCALE GENOMIC DNA]</scope>
    <source>
        <strain evidence="3">DSM 26349</strain>
    </source>
</reference>
<feature type="chain" id="PRO_5009918879" evidence="1">
    <location>
        <begin position="23"/>
        <end position="212"/>
    </location>
</feature>
<protein>
    <submittedName>
        <fullName evidence="2">Uncharacterized protein</fullName>
    </submittedName>
</protein>
<dbReference type="EMBL" id="FQYV01000019">
    <property type="protein sequence ID" value="SHJ53995.1"/>
    <property type="molecule type" value="Genomic_DNA"/>
</dbReference>
<gene>
    <name evidence="2" type="ORF">SAMN04487908_11933</name>
</gene>
<sequence length="212" mass="23218">MKFLSPHIYLLIFFGFSTFLHAQDGVGVNTTTPRTTLEVAGDTHINGAINVNVLNQVSDSDNTAILGQIDTDFIKELNVNAAGTAIAYFQEYDISNMGGSGDWIRNLNTNVSSANYVMTIISVYFNKELRMDYAPNNFVIPYASAFIENGTWHITADYASAYPVSNTPVGRWIISTLILSKDFSKQFPQQTVNLSGTNNARRGGAATTPVID</sequence>
<dbReference type="RefSeq" id="WP_073219585.1">
    <property type="nucleotide sequence ID" value="NZ_FNNS01000007.1"/>
</dbReference>
<dbReference type="AlphaFoldDB" id="A0A1M6K4Z4"/>
<dbReference type="STRING" id="797419.SAMN05216556_107110"/>
<organism evidence="2 3">
    <name type="scientific">Aequorivita viscosa</name>
    <dbReference type="NCBI Taxonomy" id="797419"/>
    <lineage>
        <taxon>Bacteria</taxon>
        <taxon>Pseudomonadati</taxon>
        <taxon>Bacteroidota</taxon>
        <taxon>Flavobacteriia</taxon>
        <taxon>Flavobacteriales</taxon>
        <taxon>Flavobacteriaceae</taxon>
        <taxon>Aequorivita</taxon>
    </lineage>
</organism>
<evidence type="ECO:0000313" key="3">
    <source>
        <dbReference type="Proteomes" id="UP000184172"/>
    </source>
</evidence>
<feature type="signal peptide" evidence="1">
    <location>
        <begin position="1"/>
        <end position="22"/>
    </location>
</feature>
<name>A0A1M6K4Z4_9FLAO</name>
<accession>A0A1M6K4Z4</accession>
<keyword evidence="3" id="KW-1185">Reference proteome</keyword>
<dbReference type="OrthoDB" id="1449049at2"/>
<proteinExistence type="predicted"/>
<evidence type="ECO:0000313" key="2">
    <source>
        <dbReference type="EMBL" id="SHJ53995.1"/>
    </source>
</evidence>
<keyword evidence="1" id="KW-0732">Signal</keyword>
<dbReference type="Proteomes" id="UP000184172">
    <property type="component" value="Unassembled WGS sequence"/>
</dbReference>